<dbReference type="InterPro" id="IPR012337">
    <property type="entry name" value="RNaseH-like_sf"/>
</dbReference>
<dbReference type="InterPro" id="IPR050092">
    <property type="entry name" value="RNase_H"/>
</dbReference>
<keyword evidence="5" id="KW-0479">Metal-binding</keyword>
<dbReference type="OrthoDB" id="407198at2759"/>
<dbReference type="Pfam" id="PF00075">
    <property type="entry name" value="RNase_H"/>
    <property type="match status" value="1"/>
</dbReference>
<gene>
    <name evidence="12" type="primary">LOC115889965</name>
</gene>
<keyword evidence="6" id="KW-0255">Endonuclease</keyword>
<keyword evidence="7" id="KW-0378">Hydrolase</keyword>
<evidence type="ECO:0000256" key="5">
    <source>
        <dbReference type="ARBA" id="ARBA00022723"/>
    </source>
</evidence>
<dbReference type="PROSITE" id="PS50879">
    <property type="entry name" value="RNASE_H_1"/>
    <property type="match status" value="1"/>
</dbReference>
<dbReference type="GO" id="GO:0046872">
    <property type="term" value="F:metal ion binding"/>
    <property type="evidence" value="ECO:0007669"/>
    <property type="project" value="UniProtKB-KW"/>
</dbReference>
<proteinExistence type="inferred from homology"/>
<dbReference type="AlphaFoldDB" id="A0A6J2YRI5"/>
<protein>
    <recommendedName>
        <fullName evidence="3">ribonuclease H</fullName>
        <ecNumber evidence="3">3.1.26.4</ecNumber>
    </recommendedName>
</protein>
<dbReference type="SUPFAM" id="SSF53098">
    <property type="entry name" value="Ribonuclease H-like"/>
    <property type="match status" value="1"/>
</dbReference>
<dbReference type="InterPro" id="IPR036397">
    <property type="entry name" value="RNaseH_sf"/>
</dbReference>
<evidence type="ECO:0000256" key="9">
    <source>
        <dbReference type="SAM" id="MobiDB-lite"/>
    </source>
</evidence>
<dbReference type="InterPro" id="IPR002156">
    <property type="entry name" value="RNaseH_domain"/>
</dbReference>
<dbReference type="CDD" id="cd09280">
    <property type="entry name" value="RNase_HI_eukaryote_like"/>
    <property type="match status" value="1"/>
</dbReference>
<evidence type="ECO:0000313" key="11">
    <source>
        <dbReference type="Proteomes" id="UP000504635"/>
    </source>
</evidence>
<keyword evidence="8" id="KW-0175">Coiled coil</keyword>
<feature type="coiled-coil region" evidence="8">
    <location>
        <begin position="34"/>
        <end position="75"/>
    </location>
</feature>
<comment type="catalytic activity">
    <reaction evidence="1">
        <text>Endonucleolytic cleavage to 5'-phosphomonoester.</text>
        <dbReference type="EC" id="3.1.26.4"/>
    </reaction>
</comment>
<dbReference type="PANTHER" id="PTHR10642">
    <property type="entry name" value="RIBONUCLEASE H1"/>
    <property type="match status" value="1"/>
</dbReference>
<dbReference type="Proteomes" id="UP000504635">
    <property type="component" value="Unplaced"/>
</dbReference>
<evidence type="ECO:0000256" key="3">
    <source>
        <dbReference type="ARBA" id="ARBA00012180"/>
    </source>
</evidence>
<comment type="similarity">
    <text evidence="2">Belongs to the RNase H family.</text>
</comment>
<accession>A0A6J2YRI5</accession>
<name>A0A6J2YRI5_SITOR</name>
<dbReference type="EC" id="3.1.26.4" evidence="3"/>
<keyword evidence="11" id="KW-1185">Reference proteome</keyword>
<dbReference type="GeneID" id="115889965"/>
<dbReference type="Gene3D" id="3.30.420.10">
    <property type="entry name" value="Ribonuclease H-like superfamily/Ribonuclease H"/>
    <property type="match status" value="1"/>
</dbReference>
<evidence type="ECO:0000256" key="4">
    <source>
        <dbReference type="ARBA" id="ARBA00022722"/>
    </source>
</evidence>
<dbReference type="InParanoid" id="A0A6J2YRI5"/>
<feature type="domain" description="RNase H type-1" evidence="10">
    <location>
        <begin position="121"/>
        <end position="268"/>
    </location>
</feature>
<dbReference type="GO" id="GO:0043137">
    <property type="term" value="P:DNA replication, removal of RNA primer"/>
    <property type="evidence" value="ECO:0007669"/>
    <property type="project" value="TreeGrafter"/>
</dbReference>
<evidence type="ECO:0000313" key="12">
    <source>
        <dbReference type="RefSeq" id="XP_030765922.1"/>
    </source>
</evidence>
<dbReference type="RefSeq" id="XP_030765922.1">
    <property type="nucleotide sequence ID" value="XM_030910062.1"/>
</dbReference>
<dbReference type="GO" id="GO:0003676">
    <property type="term" value="F:nucleic acid binding"/>
    <property type="evidence" value="ECO:0007669"/>
    <property type="project" value="InterPro"/>
</dbReference>
<dbReference type="PANTHER" id="PTHR10642:SF26">
    <property type="entry name" value="RIBONUCLEASE H1"/>
    <property type="match status" value="1"/>
</dbReference>
<evidence type="ECO:0000256" key="1">
    <source>
        <dbReference type="ARBA" id="ARBA00000077"/>
    </source>
</evidence>
<feature type="region of interest" description="Disordered" evidence="9">
    <location>
        <begin position="95"/>
        <end position="116"/>
    </location>
</feature>
<evidence type="ECO:0000259" key="10">
    <source>
        <dbReference type="PROSITE" id="PS50879"/>
    </source>
</evidence>
<dbReference type="KEGG" id="soy:115889965"/>
<organism evidence="11 12">
    <name type="scientific">Sitophilus oryzae</name>
    <name type="common">Rice weevil</name>
    <name type="synonym">Curculio oryzae</name>
    <dbReference type="NCBI Taxonomy" id="7048"/>
    <lineage>
        <taxon>Eukaryota</taxon>
        <taxon>Metazoa</taxon>
        <taxon>Ecdysozoa</taxon>
        <taxon>Arthropoda</taxon>
        <taxon>Hexapoda</taxon>
        <taxon>Insecta</taxon>
        <taxon>Pterygota</taxon>
        <taxon>Neoptera</taxon>
        <taxon>Endopterygota</taxon>
        <taxon>Coleoptera</taxon>
        <taxon>Polyphaga</taxon>
        <taxon>Cucujiformia</taxon>
        <taxon>Curculionidae</taxon>
        <taxon>Dryophthorinae</taxon>
        <taxon>Sitophilus</taxon>
    </lineage>
</organism>
<reference evidence="12" key="1">
    <citation type="submission" date="2025-08" db="UniProtKB">
        <authorList>
            <consortium name="RefSeq"/>
        </authorList>
    </citation>
    <scope>IDENTIFICATION</scope>
    <source>
        <tissue evidence="12">Gonads</tissue>
    </source>
</reference>
<dbReference type="FunFam" id="3.30.420.10:FF:000115">
    <property type="entry name" value="Ribonuclease H"/>
    <property type="match status" value="1"/>
</dbReference>
<evidence type="ECO:0000256" key="2">
    <source>
        <dbReference type="ARBA" id="ARBA00005300"/>
    </source>
</evidence>
<keyword evidence="4" id="KW-0540">Nuclease</keyword>
<evidence type="ECO:0000256" key="6">
    <source>
        <dbReference type="ARBA" id="ARBA00022759"/>
    </source>
</evidence>
<evidence type="ECO:0000256" key="8">
    <source>
        <dbReference type="SAM" id="Coils"/>
    </source>
</evidence>
<dbReference type="GO" id="GO:0004523">
    <property type="term" value="F:RNA-DNA hybrid ribonuclease activity"/>
    <property type="evidence" value="ECO:0007669"/>
    <property type="project" value="UniProtKB-EC"/>
</dbReference>
<dbReference type="FunCoup" id="A0A6J2YRI5">
    <property type="interactions" value="1732"/>
</dbReference>
<sequence>MIRSVQLIIRHNINSIAIAHCITNIFPIFLTRMANTLTSQVKHLLDRLNTAEQQASALQIEIKDIKSEINTLRDAASMMIDADDLLNCSTFSAKRRKSDSTDSPMSDAGFSKRPKGNLPKENDYVVVYTDGACENNGKTKARAGIGVWFGDDHSLNISKPVQGRATNNTAEIQAACAALKLINELGHKKVKLYTDSEFTINCITKWMKNWKRNGWKLSSGGMVKNKEDLVILDNLCQKFEHVDWKHCRGHAGVKGNEEADKLARCGAQRYKAPL</sequence>
<evidence type="ECO:0000256" key="7">
    <source>
        <dbReference type="ARBA" id="ARBA00022801"/>
    </source>
</evidence>